<gene>
    <name evidence="2" type="ORF">H9728_02720</name>
</gene>
<reference evidence="2" key="1">
    <citation type="journal article" date="2021" name="PeerJ">
        <title>Extensive microbial diversity within the chicken gut microbiome revealed by metagenomics and culture.</title>
        <authorList>
            <person name="Gilroy R."/>
            <person name="Ravi A."/>
            <person name="Getino M."/>
            <person name="Pursley I."/>
            <person name="Horton D.L."/>
            <person name="Alikhan N.F."/>
            <person name="Baker D."/>
            <person name="Gharbi K."/>
            <person name="Hall N."/>
            <person name="Watson M."/>
            <person name="Adriaenssens E.M."/>
            <person name="Foster-Nyarko E."/>
            <person name="Jarju S."/>
            <person name="Secka A."/>
            <person name="Antonio M."/>
            <person name="Oren A."/>
            <person name="Chaudhuri R.R."/>
            <person name="La Ragione R."/>
            <person name="Hildebrand F."/>
            <person name="Pallen M.J."/>
        </authorList>
    </citation>
    <scope>NUCLEOTIDE SEQUENCE</scope>
    <source>
        <strain evidence="2">CHK199-9574</strain>
    </source>
</reference>
<protein>
    <recommendedName>
        <fullName evidence="4">RHS repeat-associated core domain-containing protein</fullName>
    </recommendedName>
</protein>
<feature type="transmembrane region" description="Helical" evidence="1">
    <location>
        <begin position="99"/>
        <end position="118"/>
    </location>
</feature>
<evidence type="ECO:0000313" key="2">
    <source>
        <dbReference type="EMBL" id="HIY77935.1"/>
    </source>
</evidence>
<sequence length="215" mass="23082">MDTTKDYTNGLNLYAYCFNDPINACDDDGDMPKWLKWLLGGLAFIGAIALTVLSGGSLTPVFAGMGISIIGGGLLQGTITAINGGNFWQGFANCATDGALWGGIFALGGAVVRTAQILKNGVVIGESMSRVETAAKQIGALTYKAPGKNIVRILGRAKAFEVNKALNNAWIKRMVRWGVKIYDIGMDLTRITRSPFYAIESVVTAGYWNLIKMLF</sequence>
<keyword evidence="1" id="KW-1133">Transmembrane helix</keyword>
<organism evidence="2 3">
    <name type="scientific">Candidatus Borkfalkia excrementavium</name>
    <dbReference type="NCBI Taxonomy" id="2838505"/>
    <lineage>
        <taxon>Bacteria</taxon>
        <taxon>Bacillati</taxon>
        <taxon>Bacillota</taxon>
        <taxon>Clostridia</taxon>
        <taxon>Christensenellales</taxon>
        <taxon>Christensenellaceae</taxon>
        <taxon>Candidatus Borkfalkia</taxon>
    </lineage>
</organism>
<evidence type="ECO:0000256" key="1">
    <source>
        <dbReference type="SAM" id="Phobius"/>
    </source>
</evidence>
<keyword evidence="1" id="KW-0812">Transmembrane</keyword>
<feature type="transmembrane region" description="Helical" evidence="1">
    <location>
        <begin position="34"/>
        <end position="53"/>
    </location>
</feature>
<dbReference type="AlphaFoldDB" id="A0A9D1Z881"/>
<name>A0A9D1Z881_9FIRM</name>
<evidence type="ECO:0000313" key="3">
    <source>
        <dbReference type="Proteomes" id="UP000824135"/>
    </source>
</evidence>
<dbReference type="EMBL" id="DXCO01000021">
    <property type="protein sequence ID" value="HIY77935.1"/>
    <property type="molecule type" value="Genomic_DNA"/>
</dbReference>
<evidence type="ECO:0008006" key="4">
    <source>
        <dbReference type="Google" id="ProtNLM"/>
    </source>
</evidence>
<keyword evidence="1" id="KW-0472">Membrane</keyword>
<proteinExistence type="predicted"/>
<comment type="caution">
    <text evidence="2">The sequence shown here is derived from an EMBL/GenBank/DDBJ whole genome shotgun (WGS) entry which is preliminary data.</text>
</comment>
<dbReference type="Proteomes" id="UP000824135">
    <property type="component" value="Unassembled WGS sequence"/>
</dbReference>
<reference evidence="2" key="2">
    <citation type="submission" date="2021-04" db="EMBL/GenBank/DDBJ databases">
        <authorList>
            <person name="Gilroy R."/>
        </authorList>
    </citation>
    <scope>NUCLEOTIDE SEQUENCE</scope>
    <source>
        <strain evidence="2">CHK199-9574</strain>
    </source>
</reference>
<feature type="transmembrane region" description="Helical" evidence="1">
    <location>
        <begin position="60"/>
        <end position="79"/>
    </location>
</feature>
<accession>A0A9D1Z881</accession>